<gene>
    <name evidence="1" type="ORF">SVUK_LOCUS20565</name>
</gene>
<proteinExistence type="predicted"/>
<keyword evidence="2" id="KW-1185">Reference proteome</keyword>
<dbReference type="OrthoDB" id="5834015at2759"/>
<dbReference type="EMBL" id="UYYB01142099">
    <property type="protein sequence ID" value="VDM85567.1"/>
    <property type="molecule type" value="Genomic_DNA"/>
</dbReference>
<protein>
    <submittedName>
        <fullName evidence="1">Uncharacterized protein</fullName>
    </submittedName>
</protein>
<reference evidence="1 2" key="1">
    <citation type="submission" date="2018-11" db="EMBL/GenBank/DDBJ databases">
        <authorList>
            <consortium name="Pathogen Informatics"/>
        </authorList>
    </citation>
    <scope>NUCLEOTIDE SEQUENCE [LARGE SCALE GENOMIC DNA]</scope>
</reference>
<accession>A0A3P7KB92</accession>
<feature type="non-terminal residue" evidence="1">
    <location>
        <position position="1"/>
    </location>
</feature>
<dbReference type="Proteomes" id="UP000270094">
    <property type="component" value="Unassembled WGS sequence"/>
</dbReference>
<name>A0A3P7KB92_STRVU</name>
<dbReference type="AlphaFoldDB" id="A0A3P7KB92"/>
<sequence length="152" mass="16538">KCKPGYFDLSVDNQFGCTPCFCYGHSSICATAPGYYAMNISSEFDSDKEKWSAQSHHGLLDAQWAELDHAVAFPKKTFCRDIVIVGGDGQELSLPIFAQDNPTPGPENQIRGTYSHQDVGFLSNVHLGTAGLAPSSDPRPANWVEHCDCLNG</sequence>
<evidence type="ECO:0000313" key="2">
    <source>
        <dbReference type="Proteomes" id="UP000270094"/>
    </source>
</evidence>
<evidence type="ECO:0000313" key="1">
    <source>
        <dbReference type="EMBL" id="VDM85567.1"/>
    </source>
</evidence>
<organism evidence="1 2">
    <name type="scientific">Strongylus vulgaris</name>
    <name type="common">Blood worm</name>
    <dbReference type="NCBI Taxonomy" id="40348"/>
    <lineage>
        <taxon>Eukaryota</taxon>
        <taxon>Metazoa</taxon>
        <taxon>Ecdysozoa</taxon>
        <taxon>Nematoda</taxon>
        <taxon>Chromadorea</taxon>
        <taxon>Rhabditida</taxon>
        <taxon>Rhabditina</taxon>
        <taxon>Rhabditomorpha</taxon>
        <taxon>Strongyloidea</taxon>
        <taxon>Strongylidae</taxon>
        <taxon>Strongylus</taxon>
    </lineage>
</organism>